<evidence type="ECO:0000256" key="3">
    <source>
        <dbReference type="ARBA" id="ARBA00022737"/>
    </source>
</evidence>
<dbReference type="InterPro" id="IPR044751">
    <property type="entry name" value="Ion_transp-like_CBS"/>
</dbReference>
<feature type="transmembrane region" description="Helical" evidence="9">
    <location>
        <begin position="87"/>
        <end position="107"/>
    </location>
</feature>
<evidence type="ECO:0000256" key="2">
    <source>
        <dbReference type="ARBA" id="ARBA00022692"/>
    </source>
</evidence>
<evidence type="ECO:0000259" key="12">
    <source>
        <dbReference type="PROSITE" id="PS51846"/>
    </source>
</evidence>
<evidence type="ECO:0000313" key="13">
    <source>
        <dbReference type="EMBL" id="PJJ41751.1"/>
    </source>
</evidence>
<evidence type="ECO:0000256" key="7">
    <source>
        <dbReference type="PROSITE-ProRule" id="PRU00703"/>
    </source>
</evidence>
<feature type="chain" id="PRO_5014980568" evidence="10">
    <location>
        <begin position="24"/>
        <end position="356"/>
    </location>
</feature>
<evidence type="ECO:0000256" key="9">
    <source>
        <dbReference type="SAM" id="Phobius"/>
    </source>
</evidence>
<feature type="domain" description="CNNM transmembrane" evidence="12">
    <location>
        <begin position="1"/>
        <end position="182"/>
    </location>
</feature>
<reference evidence="13 14" key="1">
    <citation type="submission" date="2017-11" db="EMBL/GenBank/DDBJ databases">
        <title>Animal gut microbial communities from fecal samples from Wisconsin, USA.</title>
        <authorList>
            <person name="Neumann A."/>
        </authorList>
    </citation>
    <scope>NUCLEOTIDE SEQUENCE [LARGE SCALE GENOMIC DNA]</scope>
    <source>
        <strain evidence="13 14">UWS3</strain>
    </source>
</reference>
<protein>
    <submittedName>
        <fullName evidence="13">CBS domain containing-hemolysin-like protein</fullName>
    </submittedName>
</protein>
<evidence type="ECO:0000256" key="6">
    <source>
        <dbReference type="ARBA" id="ARBA00023136"/>
    </source>
</evidence>
<dbReference type="InterPro" id="IPR002550">
    <property type="entry name" value="CNNM"/>
</dbReference>
<proteinExistence type="predicted"/>
<feature type="domain" description="CBS" evidence="11">
    <location>
        <begin position="267"/>
        <end position="325"/>
    </location>
</feature>
<gene>
    <name evidence="13" type="ORF">BGX16_1745</name>
</gene>
<keyword evidence="4 8" id="KW-1133">Transmembrane helix</keyword>
<evidence type="ECO:0000256" key="4">
    <source>
        <dbReference type="ARBA" id="ARBA00022989"/>
    </source>
</evidence>
<feature type="transmembrane region" description="Helical" evidence="9">
    <location>
        <begin position="56"/>
        <end position="80"/>
    </location>
</feature>
<keyword evidence="6 8" id="KW-0472">Membrane</keyword>
<accession>A0A2M9A7Q0</accession>
<dbReference type="InterPro" id="IPR046342">
    <property type="entry name" value="CBS_dom_sf"/>
</dbReference>
<dbReference type="SUPFAM" id="SSF54631">
    <property type="entry name" value="CBS-domain pair"/>
    <property type="match status" value="1"/>
</dbReference>
<dbReference type="PANTHER" id="PTHR22777:SF4">
    <property type="entry name" value="UPF0053 PROTEIN SLL1254"/>
    <property type="match status" value="1"/>
</dbReference>
<dbReference type="InterPro" id="IPR000644">
    <property type="entry name" value="CBS_dom"/>
</dbReference>
<evidence type="ECO:0000256" key="5">
    <source>
        <dbReference type="ARBA" id="ARBA00023122"/>
    </source>
</evidence>
<dbReference type="AlphaFoldDB" id="A0A2M9A7Q0"/>
<dbReference type="Pfam" id="PF00571">
    <property type="entry name" value="CBS"/>
    <property type="match status" value="1"/>
</dbReference>
<dbReference type="EMBL" id="PGEX01000001">
    <property type="protein sequence ID" value="PJJ41751.1"/>
    <property type="molecule type" value="Genomic_DNA"/>
</dbReference>
<sequence length="356" mass="39975">MLFTLIAIIFCLGCSAFCSFTEAAFYSFPASSIDVLKKKGAFTARYIEHVKTNIDRYIASVLIFNTVANTLGVSLATSLAIAHFGTFGQLVFPIILSVCILLFGEITPKTIGVKQARKVGPMCAVPMYYITIFLTYTGLIKLCMAITKHWTKGKNEEPEVSVEDINSLVNLGLRDEIIDGQQAVVIKNILASKSVPVRKVMTPRQVVFALPQNSTIGEELDKMPNWPFSRIPVYDPEDKEKWLGLIMRRDVYNLVAEGKRNVPIKNLMRPIQFIPDSLTLDKLLIRFLKQRGHIVAVVDEYGSIAGLASLEDVLEEILGREIVDEFDVAVDLQEHARRKSRALAFVREHKREGRRV</sequence>
<keyword evidence="3" id="KW-0677">Repeat</keyword>
<dbReference type="CDD" id="cd04590">
    <property type="entry name" value="CBS_pair_CorC_HlyC_assoc"/>
    <property type="match status" value="1"/>
</dbReference>
<dbReference type="PROSITE" id="PS51846">
    <property type="entry name" value="CNNM"/>
    <property type="match status" value="1"/>
</dbReference>
<dbReference type="Pfam" id="PF01595">
    <property type="entry name" value="CNNM"/>
    <property type="match status" value="1"/>
</dbReference>
<keyword evidence="2 8" id="KW-0812">Transmembrane</keyword>
<name>A0A2M9A7Q0_9BACT</name>
<feature type="signal peptide" evidence="10">
    <location>
        <begin position="1"/>
        <end position="23"/>
    </location>
</feature>
<evidence type="ECO:0000313" key="14">
    <source>
        <dbReference type="Proteomes" id="UP000231134"/>
    </source>
</evidence>
<comment type="caution">
    <text evidence="13">The sequence shown here is derived from an EMBL/GenBank/DDBJ whole genome shotgun (WGS) entry which is preliminary data.</text>
</comment>
<dbReference type="RefSeq" id="WP_100425685.1">
    <property type="nucleotide sequence ID" value="NZ_PGEX01000001.1"/>
</dbReference>
<evidence type="ECO:0000256" key="1">
    <source>
        <dbReference type="ARBA" id="ARBA00004141"/>
    </source>
</evidence>
<feature type="domain" description="CBS" evidence="11">
    <location>
        <begin position="201"/>
        <end position="262"/>
    </location>
</feature>
<evidence type="ECO:0000256" key="8">
    <source>
        <dbReference type="PROSITE-ProRule" id="PRU01193"/>
    </source>
</evidence>
<keyword evidence="10" id="KW-0732">Signal</keyword>
<organism evidence="13 14">
    <name type="scientific">Hallerella succinigenes</name>
    <dbReference type="NCBI Taxonomy" id="1896222"/>
    <lineage>
        <taxon>Bacteria</taxon>
        <taxon>Pseudomonadati</taxon>
        <taxon>Fibrobacterota</taxon>
        <taxon>Fibrobacteria</taxon>
        <taxon>Fibrobacterales</taxon>
        <taxon>Fibrobacteraceae</taxon>
        <taxon>Hallerella</taxon>
    </lineage>
</organism>
<keyword evidence="14" id="KW-1185">Reference proteome</keyword>
<dbReference type="OrthoDB" id="9798188at2"/>
<dbReference type="Proteomes" id="UP000231134">
    <property type="component" value="Unassembled WGS sequence"/>
</dbReference>
<feature type="transmembrane region" description="Helical" evidence="9">
    <location>
        <begin position="127"/>
        <end position="146"/>
    </location>
</feature>
<dbReference type="Gene3D" id="3.10.580.10">
    <property type="entry name" value="CBS-domain"/>
    <property type="match status" value="1"/>
</dbReference>
<dbReference type="PANTHER" id="PTHR22777">
    <property type="entry name" value="HEMOLYSIN-RELATED"/>
    <property type="match status" value="1"/>
</dbReference>
<evidence type="ECO:0000256" key="10">
    <source>
        <dbReference type="SAM" id="SignalP"/>
    </source>
</evidence>
<keyword evidence="5 7" id="KW-0129">CBS domain</keyword>
<comment type="subcellular location">
    <subcellularLocation>
        <location evidence="1">Membrane</location>
        <topology evidence="1">Multi-pass membrane protein</topology>
    </subcellularLocation>
</comment>
<evidence type="ECO:0000259" key="11">
    <source>
        <dbReference type="PROSITE" id="PS51371"/>
    </source>
</evidence>
<dbReference type="GO" id="GO:0005886">
    <property type="term" value="C:plasma membrane"/>
    <property type="evidence" value="ECO:0007669"/>
    <property type="project" value="TreeGrafter"/>
</dbReference>
<dbReference type="PROSITE" id="PS51371">
    <property type="entry name" value="CBS"/>
    <property type="match status" value="2"/>
</dbReference>